<dbReference type="Gene3D" id="3.10.610.10">
    <property type="entry name" value="GSPII I/J protein-like"/>
    <property type="match status" value="1"/>
</dbReference>
<dbReference type="InterPro" id="IPR010055">
    <property type="entry name" value="T2SS_protein-GspJ"/>
</dbReference>
<keyword evidence="6" id="KW-0997">Cell inner membrane</keyword>
<dbReference type="PANTHER" id="PTHR39583:SF2">
    <property type="entry name" value="TYPE II SECRETION SYSTEM PROTEIN J"/>
    <property type="match status" value="1"/>
</dbReference>
<comment type="caution">
    <text evidence="12">The sequence shown here is derived from an EMBL/GenBank/DDBJ whole genome shotgun (WGS) entry which is preliminary data.</text>
</comment>
<dbReference type="InterPro" id="IPR012902">
    <property type="entry name" value="N_methyl_site"/>
</dbReference>
<dbReference type="RefSeq" id="WP_199040146.1">
    <property type="nucleotide sequence ID" value="NZ_JAELXS010000009.1"/>
</dbReference>
<keyword evidence="5" id="KW-0488">Methylation</keyword>
<dbReference type="Pfam" id="PF11612">
    <property type="entry name" value="T2SSJ"/>
    <property type="match status" value="1"/>
</dbReference>
<proteinExistence type="inferred from homology"/>
<keyword evidence="4" id="KW-1003">Cell membrane</keyword>
<evidence type="ECO:0000256" key="9">
    <source>
        <dbReference type="ARBA" id="ARBA00023136"/>
    </source>
</evidence>
<dbReference type="PROSITE" id="PS00409">
    <property type="entry name" value="PROKAR_NTER_METHYL"/>
    <property type="match status" value="1"/>
</dbReference>
<keyword evidence="9 11" id="KW-0472">Membrane</keyword>
<evidence type="ECO:0000313" key="13">
    <source>
        <dbReference type="Proteomes" id="UP000640426"/>
    </source>
</evidence>
<evidence type="ECO:0000256" key="10">
    <source>
        <dbReference type="SAM" id="MobiDB-lite"/>
    </source>
</evidence>
<name>A0ABS0XT26_9SPHN</name>
<evidence type="ECO:0000256" key="4">
    <source>
        <dbReference type="ARBA" id="ARBA00022475"/>
    </source>
</evidence>
<dbReference type="EMBL" id="JAELXS010000009">
    <property type="protein sequence ID" value="MBJ6123192.1"/>
    <property type="molecule type" value="Genomic_DNA"/>
</dbReference>
<feature type="compositionally biased region" description="Pro residues" evidence="10">
    <location>
        <begin position="205"/>
        <end position="219"/>
    </location>
</feature>
<evidence type="ECO:0000256" key="11">
    <source>
        <dbReference type="SAM" id="Phobius"/>
    </source>
</evidence>
<gene>
    <name evidence="12" type="primary">gspJ</name>
    <name evidence="12" type="ORF">JAO74_15470</name>
</gene>
<keyword evidence="13" id="KW-1185">Reference proteome</keyword>
<reference evidence="13" key="1">
    <citation type="submission" date="2020-12" db="EMBL/GenBank/DDBJ databases">
        <title>Hymenobacter sp.</title>
        <authorList>
            <person name="Kim M.K."/>
        </authorList>
    </citation>
    <scope>NUCLEOTIDE SEQUENCE [LARGE SCALE GENOMIC DNA]</scope>
    <source>
        <strain evidence="13">BT553</strain>
    </source>
</reference>
<dbReference type="Pfam" id="PF07963">
    <property type="entry name" value="N_methyl"/>
    <property type="match status" value="1"/>
</dbReference>
<dbReference type="SUPFAM" id="SSF54523">
    <property type="entry name" value="Pili subunits"/>
    <property type="match status" value="1"/>
</dbReference>
<protein>
    <recommendedName>
        <fullName evidence="3">Type II secretion system protein J</fullName>
    </recommendedName>
</protein>
<dbReference type="InterPro" id="IPR051621">
    <property type="entry name" value="T2SS_protein_J"/>
</dbReference>
<evidence type="ECO:0000256" key="2">
    <source>
        <dbReference type="ARBA" id="ARBA00011084"/>
    </source>
</evidence>
<keyword evidence="7 11" id="KW-0812">Transmembrane</keyword>
<evidence type="ECO:0000256" key="8">
    <source>
        <dbReference type="ARBA" id="ARBA00022989"/>
    </source>
</evidence>
<dbReference type="NCBIfam" id="TIGR02532">
    <property type="entry name" value="IV_pilin_GFxxxE"/>
    <property type="match status" value="1"/>
</dbReference>
<evidence type="ECO:0000256" key="1">
    <source>
        <dbReference type="ARBA" id="ARBA00004377"/>
    </source>
</evidence>
<evidence type="ECO:0000313" key="12">
    <source>
        <dbReference type="EMBL" id="MBJ6123192.1"/>
    </source>
</evidence>
<evidence type="ECO:0000256" key="3">
    <source>
        <dbReference type="ARBA" id="ARBA00021539"/>
    </source>
</evidence>
<accession>A0ABS0XT26</accession>
<organism evidence="12 13">
    <name type="scientific">Sphingomonas mollis</name>
    <dbReference type="NCBI Taxonomy" id="2795726"/>
    <lineage>
        <taxon>Bacteria</taxon>
        <taxon>Pseudomonadati</taxon>
        <taxon>Pseudomonadota</taxon>
        <taxon>Alphaproteobacteria</taxon>
        <taxon>Sphingomonadales</taxon>
        <taxon>Sphingomonadaceae</taxon>
        <taxon>Sphingomonas</taxon>
    </lineage>
</organism>
<feature type="transmembrane region" description="Helical" evidence="11">
    <location>
        <begin position="12"/>
        <end position="37"/>
    </location>
</feature>
<evidence type="ECO:0000256" key="7">
    <source>
        <dbReference type="ARBA" id="ARBA00022692"/>
    </source>
</evidence>
<dbReference type="InterPro" id="IPR045584">
    <property type="entry name" value="Pilin-like"/>
</dbReference>
<dbReference type="NCBIfam" id="TIGR01711">
    <property type="entry name" value="gspJ"/>
    <property type="match status" value="1"/>
</dbReference>
<dbReference type="PANTHER" id="PTHR39583">
    <property type="entry name" value="TYPE II SECRETION SYSTEM PROTEIN J-RELATED"/>
    <property type="match status" value="1"/>
</dbReference>
<evidence type="ECO:0000256" key="6">
    <source>
        <dbReference type="ARBA" id="ARBA00022519"/>
    </source>
</evidence>
<evidence type="ECO:0000256" key="5">
    <source>
        <dbReference type="ARBA" id="ARBA00022481"/>
    </source>
</evidence>
<dbReference type="Proteomes" id="UP000640426">
    <property type="component" value="Unassembled WGS sequence"/>
</dbReference>
<comment type="similarity">
    <text evidence="2">Belongs to the GSP J family.</text>
</comment>
<keyword evidence="8 11" id="KW-1133">Transmembrane helix</keyword>
<comment type="subcellular location">
    <subcellularLocation>
        <location evidence="1">Cell inner membrane</location>
        <topology evidence="1">Single-pass membrane protein</topology>
    </subcellularLocation>
</comment>
<feature type="region of interest" description="Disordered" evidence="10">
    <location>
        <begin position="199"/>
        <end position="219"/>
    </location>
</feature>
<sequence>MNRSQSERGFTLVEVMVALMIFGMIAAAGVAILSFSIRAQAATATRLDDASALARTVSALSADLAQANTRAVRDEGGTLRPAFVGEATTLELVRGGWTNIDAAPRAGEQKVFWQIADGTLVRIGYPHLDGAVALPPTTMLAGVRSLRWRYRYAGAWSDRWDGASGIPLPQAVELTFDRGERLSYRAMFLVGTGYSGTLPGSAPGATPPPTPTPANPGAN</sequence>